<organism evidence="8 9">
    <name type="scientific">Gluconacetobacter azotocaptans</name>
    <dbReference type="NCBI Taxonomy" id="142834"/>
    <lineage>
        <taxon>Bacteria</taxon>
        <taxon>Pseudomonadati</taxon>
        <taxon>Pseudomonadota</taxon>
        <taxon>Alphaproteobacteria</taxon>
        <taxon>Acetobacterales</taxon>
        <taxon>Acetobacteraceae</taxon>
        <taxon>Gluconacetobacter</taxon>
    </lineage>
</organism>
<comment type="similarity">
    <text evidence="5">Belongs to the complex I subunit 2 family.</text>
</comment>
<feature type="transmembrane region" description="Helical" evidence="5">
    <location>
        <begin position="247"/>
        <end position="267"/>
    </location>
</feature>
<sequence>MAAALPPALAEVPMPVLVLAAGILILLLAIACRRSGPGGAGSETGAGTVAAALIAAATLGLAFAGLWSPPPPQAADMARLFAADAWFAYGAGLILLSSGGILAMSWRRMAGERADEAHLLLLLGTLGAIVVAGSANAVAFFVGLEILSLSLLGLIAYRPRLPDALEAAMKYLVLAGTSSAILLFGLALAYAETGDLRFTAPLAANPAEPALATAATLLVLTGLFFKLSAAPFHLWLADVLDGAPIPVAAFIAVVSKIALFVALARYFAMTDLTGTALPAQDLAVVAVLSMVGGNLLAFGQTNLKRLLAGSSIAHIGYLLVALLSAGPFGAGSAAFYLAAYAAATLGAFAALGAVPDHPDLASWRGMFHRRPAVALALSVMLASLAGIPPAVGFFAKAYIVAAGMSAHRMVLLTALIVSSIIGLCYYLNVARVMMTPAPEAAAPAGATLPGTTVLLGALALATLLVGLFPGPLVQRTTGLFLPAAPGGETAARSHDILYAGAPPPRPRLLR</sequence>
<keyword evidence="5" id="KW-1278">Translocase</keyword>
<dbReference type="AlphaFoldDB" id="A0A7W4PCR5"/>
<feature type="transmembrane region" description="Helical" evidence="5">
    <location>
        <begin position="375"/>
        <end position="399"/>
    </location>
</feature>
<dbReference type="GO" id="GO:0050136">
    <property type="term" value="F:NADH dehydrogenase (quinone) (non-electrogenic) activity"/>
    <property type="evidence" value="ECO:0007669"/>
    <property type="project" value="UniProtKB-UniRule"/>
</dbReference>
<feature type="transmembrane region" description="Helical" evidence="5">
    <location>
        <begin position="117"/>
        <end position="133"/>
    </location>
</feature>
<feature type="transmembrane region" description="Helical" evidence="5">
    <location>
        <begin position="12"/>
        <end position="32"/>
    </location>
</feature>
<dbReference type="GO" id="GO:0042773">
    <property type="term" value="P:ATP synthesis coupled electron transport"/>
    <property type="evidence" value="ECO:0007669"/>
    <property type="project" value="InterPro"/>
</dbReference>
<feature type="transmembrane region" description="Helical" evidence="5">
    <location>
        <begin position="211"/>
        <end position="235"/>
    </location>
</feature>
<protein>
    <recommendedName>
        <fullName evidence="5">NADH-quinone oxidoreductase subunit N</fullName>
        <ecNumber evidence="5">7.1.1.-</ecNumber>
    </recommendedName>
    <alternativeName>
        <fullName evidence="5">NADH dehydrogenase I subunit N</fullName>
    </alternativeName>
    <alternativeName>
        <fullName evidence="5">NDH-1 subunit N</fullName>
    </alternativeName>
</protein>
<evidence type="ECO:0000259" key="7">
    <source>
        <dbReference type="Pfam" id="PF00361"/>
    </source>
</evidence>
<dbReference type="EMBL" id="JABEQF010000002">
    <property type="protein sequence ID" value="MBB2188895.1"/>
    <property type="molecule type" value="Genomic_DNA"/>
</dbReference>
<gene>
    <name evidence="5" type="primary">nuoN</name>
    <name evidence="8" type="ORF">HLH34_02815</name>
</gene>
<dbReference type="Pfam" id="PF00361">
    <property type="entry name" value="Proton_antipo_M"/>
    <property type="match status" value="1"/>
</dbReference>
<evidence type="ECO:0000313" key="8">
    <source>
        <dbReference type="EMBL" id="MBB2188895.1"/>
    </source>
</evidence>
<feature type="transmembrane region" description="Helical" evidence="5">
    <location>
        <begin position="139"/>
        <end position="157"/>
    </location>
</feature>
<evidence type="ECO:0000256" key="1">
    <source>
        <dbReference type="ARBA" id="ARBA00004127"/>
    </source>
</evidence>
<dbReference type="EC" id="7.1.1.-" evidence="5"/>
<evidence type="ECO:0000256" key="5">
    <source>
        <dbReference type="HAMAP-Rule" id="MF_00445"/>
    </source>
</evidence>
<dbReference type="GO" id="GO:0008137">
    <property type="term" value="F:NADH dehydrogenase (ubiquinone) activity"/>
    <property type="evidence" value="ECO:0007669"/>
    <property type="project" value="InterPro"/>
</dbReference>
<comment type="subunit">
    <text evidence="5">NDH-1 is composed of 14 different subunits. Subunits NuoA, H, J, K, L, M, N constitute the membrane sector of the complex.</text>
</comment>
<keyword evidence="5" id="KW-0874">Quinone</keyword>
<evidence type="ECO:0000256" key="4">
    <source>
        <dbReference type="ARBA" id="ARBA00023136"/>
    </source>
</evidence>
<dbReference type="GO" id="GO:0012505">
    <property type="term" value="C:endomembrane system"/>
    <property type="evidence" value="ECO:0007669"/>
    <property type="project" value="UniProtKB-SubCell"/>
</dbReference>
<name>A0A7W4PCR5_9PROT</name>
<keyword evidence="2 5" id="KW-0812">Transmembrane</keyword>
<feature type="transmembrane region" description="Helical" evidence="5">
    <location>
        <begin position="306"/>
        <end position="328"/>
    </location>
</feature>
<comment type="catalytic activity">
    <reaction evidence="5">
        <text>a quinone + NADH + 5 H(+)(in) = a quinol + NAD(+) + 4 H(+)(out)</text>
        <dbReference type="Rhea" id="RHEA:57888"/>
        <dbReference type="ChEBI" id="CHEBI:15378"/>
        <dbReference type="ChEBI" id="CHEBI:24646"/>
        <dbReference type="ChEBI" id="CHEBI:57540"/>
        <dbReference type="ChEBI" id="CHEBI:57945"/>
        <dbReference type="ChEBI" id="CHEBI:132124"/>
    </reaction>
</comment>
<dbReference type="HAMAP" id="MF_00445">
    <property type="entry name" value="NDH1_NuoN_1"/>
    <property type="match status" value="1"/>
</dbReference>
<feature type="transmembrane region" description="Helical" evidence="5">
    <location>
        <begin position="169"/>
        <end position="191"/>
    </location>
</feature>
<keyword evidence="9" id="KW-1185">Reference proteome</keyword>
<keyword evidence="3 5" id="KW-1133">Transmembrane helix</keyword>
<keyword evidence="5" id="KW-1003">Cell membrane</keyword>
<dbReference type="PANTHER" id="PTHR22773">
    <property type="entry name" value="NADH DEHYDROGENASE"/>
    <property type="match status" value="1"/>
</dbReference>
<feature type="transmembrane region" description="Helical" evidence="5">
    <location>
        <begin position="405"/>
        <end position="427"/>
    </location>
</feature>
<feature type="transmembrane region" description="Helical" evidence="5">
    <location>
        <begin position="86"/>
        <end position="105"/>
    </location>
</feature>
<proteinExistence type="inferred from homology"/>
<dbReference type="Proteomes" id="UP000555756">
    <property type="component" value="Unassembled WGS sequence"/>
</dbReference>
<feature type="transmembrane region" description="Helical" evidence="5">
    <location>
        <begin position="279"/>
        <end position="299"/>
    </location>
</feature>
<dbReference type="GO" id="GO:0005886">
    <property type="term" value="C:plasma membrane"/>
    <property type="evidence" value="ECO:0007669"/>
    <property type="project" value="UniProtKB-SubCell"/>
</dbReference>
<evidence type="ECO:0000256" key="2">
    <source>
        <dbReference type="ARBA" id="ARBA00022692"/>
    </source>
</evidence>
<feature type="transmembrane region" description="Helical" evidence="5">
    <location>
        <begin position="448"/>
        <end position="468"/>
    </location>
</feature>
<keyword evidence="5" id="KW-0830">Ubiquinone</keyword>
<reference evidence="8 9" key="1">
    <citation type="submission" date="2020-04" db="EMBL/GenBank/DDBJ databases">
        <title>Description of novel Gluconacetobacter.</title>
        <authorList>
            <person name="Sombolestani A."/>
        </authorList>
    </citation>
    <scope>NUCLEOTIDE SEQUENCE [LARGE SCALE GENOMIC DNA]</scope>
    <source>
        <strain evidence="8 9">LMG 21311</strain>
    </source>
</reference>
<feature type="domain" description="NADH:quinone oxidoreductase/Mrp antiporter transmembrane" evidence="7">
    <location>
        <begin position="135"/>
        <end position="421"/>
    </location>
</feature>
<feature type="transmembrane region" description="Helical" evidence="5">
    <location>
        <begin position="44"/>
        <end position="66"/>
    </location>
</feature>
<comment type="caution">
    <text evidence="8">The sequence shown here is derived from an EMBL/GenBank/DDBJ whole genome shotgun (WGS) entry which is preliminary data.</text>
</comment>
<keyword evidence="4 5" id="KW-0472">Membrane</keyword>
<evidence type="ECO:0000256" key="3">
    <source>
        <dbReference type="ARBA" id="ARBA00022989"/>
    </source>
</evidence>
<dbReference type="GO" id="GO:0048038">
    <property type="term" value="F:quinone binding"/>
    <property type="evidence" value="ECO:0007669"/>
    <property type="project" value="UniProtKB-KW"/>
</dbReference>
<dbReference type="InterPro" id="IPR001750">
    <property type="entry name" value="ND/Mrp_TM"/>
</dbReference>
<comment type="subcellular location">
    <subcellularLocation>
        <location evidence="5">Cell membrane</location>
        <topology evidence="5">Multi-pass membrane protein</topology>
    </subcellularLocation>
    <subcellularLocation>
        <location evidence="1">Endomembrane system</location>
        <topology evidence="1">Multi-pass membrane protein</topology>
    </subcellularLocation>
    <subcellularLocation>
        <location evidence="6">Membrane</location>
        <topology evidence="6">Multi-pass membrane protein</topology>
    </subcellularLocation>
</comment>
<evidence type="ECO:0000313" key="9">
    <source>
        <dbReference type="Proteomes" id="UP000555756"/>
    </source>
</evidence>
<keyword evidence="5" id="KW-0813">Transport</keyword>
<comment type="function">
    <text evidence="5">NDH-1 shuttles electrons from NADH, via FMN and iron-sulfur (Fe-S) centers, to quinones in the respiratory chain. The immediate electron acceptor for the enzyme in this species is believed to be ubiquinone. Couples the redox reaction to proton translocation (for every two electrons transferred, four hydrogen ions are translocated across the cytoplasmic membrane), and thus conserves the redox energy in a proton gradient.</text>
</comment>
<evidence type="ECO:0000256" key="6">
    <source>
        <dbReference type="RuleBase" id="RU000320"/>
    </source>
</evidence>
<accession>A0A7W4PCR5</accession>
<feature type="transmembrane region" description="Helical" evidence="5">
    <location>
        <begin position="334"/>
        <end position="354"/>
    </location>
</feature>
<dbReference type="InterPro" id="IPR010096">
    <property type="entry name" value="NADH-Q_OxRdtase_suN/2"/>
</dbReference>
<keyword evidence="5" id="KW-0520">NAD</keyword>